<dbReference type="EMBL" id="SAYW01000002">
    <property type="protein sequence ID" value="RWU08600.1"/>
    <property type="molecule type" value="Genomic_DNA"/>
</dbReference>
<dbReference type="InterPro" id="IPR029044">
    <property type="entry name" value="Nucleotide-diphossugar_trans"/>
</dbReference>
<evidence type="ECO:0000259" key="1">
    <source>
        <dbReference type="Pfam" id="PF00535"/>
    </source>
</evidence>
<dbReference type="SUPFAM" id="SSF53448">
    <property type="entry name" value="Nucleotide-diphospho-sugar transferases"/>
    <property type="match status" value="1"/>
</dbReference>
<name>A0A443YX89_9SPHI</name>
<dbReference type="OrthoDB" id="786280at2"/>
<dbReference type="Proteomes" id="UP000284120">
    <property type="component" value="Unassembled WGS sequence"/>
</dbReference>
<comment type="caution">
    <text evidence="2">The sequence shown here is derived from an EMBL/GenBank/DDBJ whole genome shotgun (WGS) entry which is preliminary data.</text>
</comment>
<dbReference type="GO" id="GO:0016758">
    <property type="term" value="F:hexosyltransferase activity"/>
    <property type="evidence" value="ECO:0007669"/>
    <property type="project" value="UniProtKB-ARBA"/>
</dbReference>
<evidence type="ECO:0000313" key="3">
    <source>
        <dbReference type="Proteomes" id="UP000284120"/>
    </source>
</evidence>
<gene>
    <name evidence="2" type="ORF">DPV69_09535</name>
</gene>
<reference evidence="2 3" key="1">
    <citation type="submission" date="2018-06" db="EMBL/GenBank/DDBJ databases">
        <title>Pedobacter endophyticus sp. nov., an endophytic bacterium isolated from a leaf of Triticum aestivum.</title>
        <authorList>
            <person name="Zhang L."/>
        </authorList>
    </citation>
    <scope>NUCLEOTIDE SEQUENCE [LARGE SCALE GENOMIC DNA]</scope>
    <source>
        <strain evidence="2 3">CM134L-2</strain>
    </source>
</reference>
<dbReference type="PANTHER" id="PTHR22916">
    <property type="entry name" value="GLYCOSYLTRANSFERASE"/>
    <property type="match status" value="1"/>
</dbReference>
<dbReference type="Pfam" id="PF00535">
    <property type="entry name" value="Glycos_transf_2"/>
    <property type="match status" value="1"/>
</dbReference>
<dbReference type="PANTHER" id="PTHR22916:SF3">
    <property type="entry name" value="UDP-GLCNAC:BETAGAL BETA-1,3-N-ACETYLGLUCOSAMINYLTRANSFERASE-LIKE PROTEIN 1"/>
    <property type="match status" value="1"/>
</dbReference>
<dbReference type="RefSeq" id="WP_113647225.1">
    <property type="nucleotide sequence ID" value="NZ_QMHN01000002.1"/>
</dbReference>
<dbReference type="Gene3D" id="3.90.550.10">
    <property type="entry name" value="Spore Coat Polysaccharide Biosynthesis Protein SpsA, Chain A"/>
    <property type="match status" value="1"/>
</dbReference>
<evidence type="ECO:0000313" key="2">
    <source>
        <dbReference type="EMBL" id="RWU08600.1"/>
    </source>
</evidence>
<sequence>MALESKPGVSIIVCCYNSSKRLPETIKHISSQKVPDEISWELIIINNNSSDDTKTVAKEEIEKYKVFENRSFIIDESRPGLTQARDTGFKNARFECVIMCDDDNWLNSNYVKLAYEIINQSPDIGAIGALGTEYLEVEKPYWFEQYKATFAVGRFSNVSGNITNSNNGLYGAGACVRRSAYLSLVENGFTPLSSDRIGDVLMSGGDSEIFWALELAGFFIWYDDRLTFTHFISKKALCPKNFLKKMYYGTRSEIILRPYSYLMKNKSFIVRSSIKKDWRWLFLAHLIPFLAKGRFLDILIFKITQKINNRIVTSHVEYGKIIQIFTEKNYNLVQYANLKNSKWLNLKHKSSEK</sequence>
<proteinExistence type="predicted"/>
<feature type="domain" description="Glycosyltransferase 2-like" evidence="1">
    <location>
        <begin position="10"/>
        <end position="181"/>
    </location>
</feature>
<organism evidence="2 3">
    <name type="scientific">Pedobacter chitinilyticus</name>
    <dbReference type="NCBI Taxonomy" id="2233776"/>
    <lineage>
        <taxon>Bacteria</taxon>
        <taxon>Pseudomonadati</taxon>
        <taxon>Bacteroidota</taxon>
        <taxon>Sphingobacteriia</taxon>
        <taxon>Sphingobacteriales</taxon>
        <taxon>Sphingobacteriaceae</taxon>
        <taxon>Pedobacter</taxon>
    </lineage>
</organism>
<protein>
    <submittedName>
        <fullName evidence="2">Glycosyltransferase family 2 protein</fullName>
    </submittedName>
</protein>
<dbReference type="InterPro" id="IPR001173">
    <property type="entry name" value="Glyco_trans_2-like"/>
</dbReference>
<accession>A0A443YX89</accession>
<keyword evidence="3" id="KW-1185">Reference proteome</keyword>
<dbReference type="CDD" id="cd00761">
    <property type="entry name" value="Glyco_tranf_GTA_type"/>
    <property type="match status" value="1"/>
</dbReference>
<keyword evidence="2" id="KW-0808">Transferase</keyword>
<dbReference type="AlphaFoldDB" id="A0A443YX89"/>